<keyword evidence="1" id="KW-0732">Signal</keyword>
<feature type="signal peptide" evidence="1">
    <location>
        <begin position="1"/>
        <end position="19"/>
    </location>
</feature>
<protein>
    <submittedName>
        <fullName evidence="2">Uncharacterized protein</fullName>
    </submittedName>
</protein>
<name>B4LLT9_DROVI</name>
<dbReference type="InParanoid" id="B4LLT9"/>
<dbReference type="Proteomes" id="UP000008792">
    <property type="component" value="Unassembled WGS sequence"/>
</dbReference>
<dbReference type="HOGENOM" id="CLU_2457196_0_0_1"/>
<dbReference type="AlphaFoldDB" id="B4LLT9"/>
<gene>
    <name evidence="2" type="primary">Dvir\GJ20021</name>
    <name evidence="2" type="ORF">Dvir_GJ20021</name>
</gene>
<evidence type="ECO:0000256" key="1">
    <source>
        <dbReference type="SAM" id="SignalP"/>
    </source>
</evidence>
<reference evidence="2 3" key="1">
    <citation type="journal article" date="2007" name="Nature">
        <title>Evolution of genes and genomes on the Drosophila phylogeny.</title>
        <authorList>
            <consortium name="Drosophila 12 Genomes Consortium"/>
            <person name="Clark A.G."/>
            <person name="Eisen M.B."/>
            <person name="Smith D.R."/>
            <person name="Bergman C.M."/>
            <person name="Oliver B."/>
            <person name="Markow T.A."/>
            <person name="Kaufman T.C."/>
            <person name="Kellis M."/>
            <person name="Gelbart W."/>
            <person name="Iyer V.N."/>
            <person name="Pollard D.A."/>
            <person name="Sackton T.B."/>
            <person name="Larracuente A.M."/>
            <person name="Singh N.D."/>
            <person name="Abad J.P."/>
            <person name="Abt D.N."/>
            <person name="Adryan B."/>
            <person name="Aguade M."/>
            <person name="Akashi H."/>
            <person name="Anderson W.W."/>
            <person name="Aquadro C.F."/>
            <person name="Ardell D.H."/>
            <person name="Arguello R."/>
            <person name="Artieri C.G."/>
            <person name="Barbash D.A."/>
            <person name="Barker D."/>
            <person name="Barsanti P."/>
            <person name="Batterham P."/>
            <person name="Batzoglou S."/>
            <person name="Begun D."/>
            <person name="Bhutkar A."/>
            <person name="Blanco E."/>
            <person name="Bosak S.A."/>
            <person name="Bradley R.K."/>
            <person name="Brand A.D."/>
            <person name="Brent M.R."/>
            <person name="Brooks A.N."/>
            <person name="Brown R.H."/>
            <person name="Butlin R.K."/>
            <person name="Caggese C."/>
            <person name="Calvi B.R."/>
            <person name="Bernardo de Carvalho A."/>
            <person name="Caspi A."/>
            <person name="Castrezana S."/>
            <person name="Celniker S.E."/>
            <person name="Chang J.L."/>
            <person name="Chapple C."/>
            <person name="Chatterji S."/>
            <person name="Chinwalla A."/>
            <person name="Civetta A."/>
            <person name="Clifton S.W."/>
            <person name="Comeron J.M."/>
            <person name="Costello J.C."/>
            <person name="Coyne J.A."/>
            <person name="Daub J."/>
            <person name="David R.G."/>
            <person name="Delcher A.L."/>
            <person name="Delehaunty K."/>
            <person name="Do C.B."/>
            <person name="Ebling H."/>
            <person name="Edwards K."/>
            <person name="Eickbush T."/>
            <person name="Evans J.D."/>
            <person name="Filipski A."/>
            <person name="Findeiss S."/>
            <person name="Freyhult E."/>
            <person name="Fulton L."/>
            <person name="Fulton R."/>
            <person name="Garcia A.C."/>
            <person name="Gardiner A."/>
            <person name="Garfield D.A."/>
            <person name="Garvin B.E."/>
            <person name="Gibson G."/>
            <person name="Gilbert D."/>
            <person name="Gnerre S."/>
            <person name="Godfrey J."/>
            <person name="Good R."/>
            <person name="Gotea V."/>
            <person name="Gravely B."/>
            <person name="Greenberg A.J."/>
            <person name="Griffiths-Jones S."/>
            <person name="Gross S."/>
            <person name="Guigo R."/>
            <person name="Gustafson E.A."/>
            <person name="Haerty W."/>
            <person name="Hahn M.W."/>
            <person name="Halligan D.L."/>
            <person name="Halpern A.L."/>
            <person name="Halter G.M."/>
            <person name="Han M.V."/>
            <person name="Heger A."/>
            <person name="Hillier L."/>
            <person name="Hinrichs A.S."/>
            <person name="Holmes I."/>
            <person name="Hoskins R.A."/>
            <person name="Hubisz M.J."/>
            <person name="Hultmark D."/>
            <person name="Huntley M.A."/>
            <person name="Jaffe D.B."/>
            <person name="Jagadeeshan S."/>
            <person name="Jeck W.R."/>
            <person name="Johnson J."/>
            <person name="Jones C.D."/>
            <person name="Jordan W.C."/>
            <person name="Karpen G.H."/>
            <person name="Kataoka E."/>
            <person name="Keightley P.D."/>
            <person name="Kheradpour P."/>
            <person name="Kirkness E.F."/>
            <person name="Koerich L.B."/>
            <person name="Kristiansen K."/>
            <person name="Kudrna D."/>
            <person name="Kulathinal R.J."/>
            <person name="Kumar S."/>
            <person name="Kwok R."/>
            <person name="Lander E."/>
            <person name="Langley C.H."/>
            <person name="Lapoint R."/>
            <person name="Lazzaro B.P."/>
            <person name="Lee S.J."/>
            <person name="Levesque L."/>
            <person name="Li R."/>
            <person name="Lin C.F."/>
            <person name="Lin M.F."/>
            <person name="Lindblad-Toh K."/>
            <person name="Llopart A."/>
            <person name="Long M."/>
            <person name="Low L."/>
            <person name="Lozovsky E."/>
            <person name="Lu J."/>
            <person name="Luo M."/>
            <person name="Machado C.A."/>
            <person name="Makalowski W."/>
            <person name="Marzo M."/>
            <person name="Matsuda M."/>
            <person name="Matzkin L."/>
            <person name="McAllister B."/>
            <person name="McBride C.S."/>
            <person name="McKernan B."/>
            <person name="McKernan K."/>
            <person name="Mendez-Lago M."/>
            <person name="Minx P."/>
            <person name="Mollenhauer M.U."/>
            <person name="Montooth K."/>
            <person name="Mount S.M."/>
            <person name="Mu X."/>
            <person name="Myers E."/>
            <person name="Negre B."/>
            <person name="Newfeld S."/>
            <person name="Nielsen R."/>
            <person name="Noor M.A."/>
            <person name="O'Grady P."/>
            <person name="Pachter L."/>
            <person name="Papaceit M."/>
            <person name="Parisi M.J."/>
            <person name="Parisi M."/>
            <person name="Parts L."/>
            <person name="Pedersen J.S."/>
            <person name="Pesole G."/>
            <person name="Phillippy A.M."/>
            <person name="Ponting C.P."/>
            <person name="Pop M."/>
            <person name="Porcelli D."/>
            <person name="Powell J.R."/>
            <person name="Prohaska S."/>
            <person name="Pruitt K."/>
            <person name="Puig M."/>
            <person name="Quesneville H."/>
            <person name="Ram K.R."/>
            <person name="Rand D."/>
            <person name="Rasmussen M.D."/>
            <person name="Reed L.K."/>
            <person name="Reenan R."/>
            <person name="Reily A."/>
            <person name="Remington K.A."/>
            <person name="Rieger T.T."/>
            <person name="Ritchie M.G."/>
            <person name="Robin C."/>
            <person name="Rogers Y.H."/>
            <person name="Rohde C."/>
            <person name="Rozas J."/>
            <person name="Rubenfield M.J."/>
            <person name="Ruiz A."/>
            <person name="Russo S."/>
            <person name="Salzberg S.L."/>
            <person name="Sanchez-Gracia A."/>
            <person name="Saranga D.J."/>
            <person name="Sato H."/>
            <person name="Schaeffer S.W."/>
            <person name="Schatz M.C."/>
            <person name="Schlenke T."/>
            <person name="Schwartz R."/>
            <person name="Segarra C."/>
            <person name="Singh R.S."/>
            <person name="Sirot L."/>
            <person name="Sirota M."/>
            <person name="Sisneros N.B."/>
            <person name="Smith C.D."/>
            <person name="Smith T.F."/>
            <person name="Spieth J."/>
            <person name="Stage D.E."/>
            <person name="Stark A."/>
            <person name="Stephan W."/>
            <person name="Strausberg R.L."/>
            <person name="Strempel S."/>
            <person name="Sturgill D."/>
            <person name="Sutton G."/>
            <person name="Sutton G.G."/>
            <person name="Tao W."/>
            <person name="Teichmann S."/>
            <person name="Tobari Y.N."/>
            <person name="Tomimura Y."/>
            <person name="Tsolas J.M."/>
            <person name="Valente V.L."/>
            <person name="Venter E."/>
            <person name="Venter J.C."/>
            <person name="Vicario S."/>
            <person name="Vieira F.G."/>
            <person name="Vilella A.J."/>
            <person name="Villasante A."/>
            <person name="Walenz B."/>
            <person name="Wang J."/>
            <person name="Wasserman M."/>
            <person name="Watts T."/>
            <person name="Wilson D."/>
            <person name="Wilson R.K."/>
            <person name="Wing R.A."/>
            <person name="Wolfner M.F."/>
            <person name="Wong A."/>
            <person name="Wong G.K."/>
            <person name="Wu C.I."/>
            <person name="Wu G."/>
            <person name="Yamamoto D."/>
            <person name="Yang H.P."/>
            <person name="Yang S.P."/>
            <person name="Yorke J.A."/>
            <person name="Yoshida K."/>
            <person name="Zdobnov E."/>
            <person name="Zhang P."/>
            <person name="Zhang Y."/>
            <person name="Zimin A.V."/>
            <person name="Baldwin J."/>
            <person name="Abdouelleil A."/>
            <person name="Abdulkadir J."/>
            <person name="Abebe A."/>
            <person name="Abera B."/>
            <person name="Abreu J."/>
            <person name="Acer S.C."/>
            <person name="Aftuck L."/>
            <person name="Alexander A."/>
            <person name="An P."/>
            <person name="Anderson E."/>
            <person name="Anderson S."/>
            <person name="Arachi H."/>
            <person name="Azer M."/>
            <person name="Bachantsang P."/>
            <person name="Barry A."/>
            <person name="Bayul T."/>
            <person name="Berlin A."/>
            <person name="Bessette D."/>
            <person name="Bloom T."/>
            <person name="Blye J."/>
            <person name="Boguslavskiy L."/>
            <person name="Bonnet C."/>
            <person name="Boukhgalter B."/>
            <person name="Bourzgui I."/>
            <person name="Brown A."/>
            <person name="Cahill P."/>
            <person name="Channer S."/>
            <person name="Cheshatsang Y."/>
            <person name="Chuda L."/>
            <person name="Citroen M."/>
            <person name="Collymore A."/>
            <person name="Cooke P."/>
            <person name="Costello M."/>
            <person name="D'Aco K."/>
            <person name="Daza R."/>
            <person name="De Haan G."/>
            <person name="DeGray S."/>
            <person name="DeMaso C."/>
            <person name="Dhargay N."/>
            <person name="Dooley K."/>
            <person name="Dooley E."/>
            <person name="Doricent M."/>
            <person name="Dorje P."/>
            <person name="Dorjee K."/>
            <person name="Dupes A."/>
            <person name="Elong R."/>
            <person name="Falk J."/>
            <person name="Farina A."/>
            <person name="Faro S."/>
            <person name="Ferguson D."/>
            <person name="Fisher S."/>
            <person name="Foley C.D."/>
            <person name="Franke A."/>
            <person name="Friedrich D."/>
            <person name="Gadbois L."/>
            <person name="Gearin G."/>
            <person name="Gearin C.R."/>
            <person name="Giannoukos G."/>
            <person name="Goode T."/>
            <person name="Graham J."/>
            <person name="Grandbois E."/>
            <person name="Grewal S."/>
            <person name="Gyaltsen K."/>
            <person name="Hafez N."/>
            <person name="Hagos B."/>
            <person name="Hall J."/>
            <person name="Henson C."/>
            <person name="Hollinger A."/>
            <person name="Honan T."/>
            <person name="Huard M.D."/>
            <person name="Hughes L."/>
            <person name="Hurhula B."/>
            <person name="Husby M.E."/>
            <person name="Kamat A."/>
            <person name="Kanga B."/>
            <person name="Kashin S."/>
            <person name="Khazanovich D."/>
            <person name="Kisner P."/>
            <person name="Lance K."/>
            <person name="Lara M."/>
            <person name="Lee W."/>
            <person name="Lennon N."/>
            <person name="Letendre F."/>
            <person name="LeVine R."/>
            <person name="Lipovsky A."/>
            <person name="Liu X."/>
            <person name="Liu J."/>
            <person name="Liu S."/>
            <person name="Lokyitsang T."/>
            <person name="Lokyitsang Y."/>
            <person name="Lubonja R."/>
            <person name="Lui A."/>
            <person name="MacDonald P."/>
            <person name="Magnisalis V."/>
            <person name="Maru K."/>
            <person name="Matthews C."/>
            <person name="McCusker W."/>
            <person name="McDonough S."/>
            <person name="Mehta T."/>
            <person name="Meldrim J."/>
            <person name="Meneus L."/>
            <person name="Mihai O."/>
            <person name="Mihalev A."/>
            <person name="Mihova T."/>
            <person name="Mittelman R."/>
            <person name="Mlenga V."/>
            <person name="Montmayeur A."/>
            <person name="Mulrain L."/>
            <person name="Navidi A."/>
            <person name="Naylor J."/>
            <person name="Negash T."/>
            <person name="Nguyen T."/>
            <person name="Nguyen N."/>
            <person name="Nicol R."/>
            <person name="Norbu C."/>
            <person name="Norbu N."/>
            <person name="Novod N."/>
            <person name="O'Neill B."/>
            <person name="Osman S."/>
            <person name="Markiewicz E."/>
            <person name="Oyono O.L."/>
            <person name="Patti C."/>
            <person name="Phunkhang P."/>
            <person name="Pierre F."/>
            <person name="Priest M."/>
            <person name="Raghuraman S."/>
            <person name="Rege F."/>
            <person name="Reyes R."/>
            <person name="Rise C."/>
            <person name="Rogov P."/>
            <person name="Ross K."/>
            <person name="Ryan E."/>
            <person name="Settipalli S."/>
            <person name="Shea T."/>
            <person name="Sherpa N."/>
            <person name="Shi L."/>
            <person name="Shih D."/>
            <person name="Sparrow T."/>
            <person name="Spaulding J."/>
            <person name="Stalker J."/>
            <person name="Stange-Thomann N."/>
            <person name="Stavropoulos S."/>
            <person name="Stone C."/>
            <person name="Strader C."/>
            <person name="Tesfaye S."/>
            <person name="Thomson T."/>
            <person name="Thoulutsang Y."/>
            <person name="Thoulutsang D."/>
            <person name="Topham K."/>
            <person name="Topping I."/>
            <person name="Tsamla T."/>
            <person name="Vassiliev H."/>
            <person name="Vo A."/>
            <person name="Wangchuk T."/>
            <person name="Wangdi T."/>
            <person name="Weiand M."/>
            <person name="Wilkinson J."/>
            <person name="Wilson A."/>
            <person name="Yadav S."/>
            <person name="Young G."/>
            <person name="Yu Q."/>
            <person name="Zembek L."/>
            <person name="Zhong D."/>
            <person name="Zimmer A."/>
            <person name="Zwirko Z."/>
            <person name="Jaffe D.B."/>
            <person name="Alvarez P."/>
            <person name="Brockman W."/>
            <person name="Butler J."/>
            <person name="Chin C."/>
            <person name="Gnerre S."/>
            <person name="Grabherr M."/>
            <person name="Kleber M."/>
            <person name="Mauceli E."/>
            <person name="MacCallum I."/>
        </authorList>
    </citation>
    <scope>NUCLEOTIDE SEQUENCE [LARGE SCALE GENOMIC DNA]</scope>
    <source>
        <strain evidence="3">Tucson 15010-1051.87</strain>
    </source>
</reference>
<accession>B4LLT9</accession>
<organism evidence="2 3">
    <name type="scientific">Drosophila virilis</name>
    <name type="common">Fruit fly</name>
    <dbReference type="NCBI Taxonomy" id="7244"/>
    <lineage>
        <taxon>Eukaryota</taxon>
        <taxon>Metazoa</taxon>
        <taxon>Ecdysozoa</taxon>
        <taxon>Arthropoda</taxon>
        <taxon>Hexapoda</taxon>
        <taxon>Insecta</taxon>
        <taxon>Pterygota</taxon>
        <taxon>Neoptera</taxon>
        <taxon>Endopterygota</taxon>
        <taxon>Diptera</taxon>
        <taxon>Brachycera</taxon>
        <taxon>Muscomorpha</taxon>
        <taxon>Ephydroidea</taxon>
        <taxon>Drosophilidae</taxon>
        <taxon>Drosophila</taxon>
    </lineage>
</organism>
<dbReference type="KEGG" id="dvi:6627003"/>
<dbReference type="EMBL" id="CH940648">
    <property type="protein sequence ID" value="EDW61962.1"/>
    <property type="molecule type" value="Genomic_DNA"/>
</dbReference>
<evidence type="ECO:0000313" key="2">
    <source>
        <dbReference type="EMBL" id="EDW61962.1"/>
    </source>
</evidence>
<feature type="chain" id="PRO_5002816372" evidence="1">
    <location>
        <begin position="20"/>
        <end position="89"/>
    </location>
</feature>
<proteinExistence type="predicted"/>
<keyword evidence="3" id="KW-1185">Reference proteome</keyword>
<evidence type="ECO:0000313" key="3">
    <source>
        <dbReference type="Proteomes" id="UP000008792"/>
    </source>
</evidence>
<sequence>MNSLVVLFVAIALFATANAQTTESITSIISDIEDSISSDYSPISDYYSSDYSSYPSTYDYYYTDYYDEVTTTKPFKQQFLSLLFNKKAG</sequence>